<evidence type="ECO:0000256" key="1">
    <source>
        <dbReference type="SAM" id="MobiDB-lite"/>
    </source>
</evidence>
<dbReference type="Proteomes" id="UP000228934">
    <property type="component" value="Unassembled WGS sequence"/>
</dbReference>
<reference evidence="3" key="1">
    <citation type="journal article" date="2017" name="Nat. Commun.">
        <title>The North American bullfrog draft genome provides insight into hormonal regulation of long noncoding RNA.</title>
        <authorList>
            <person name="Hammond S.A."/>
            <person name="Warren R.L."/>
            <person name="Vandervalk B.P."/>
            <person name="Kucuk E."/>
            <person name="Khan H."/>
            <person name="Gibb E.A."/>
            <person name="Pandoh P."/>
            <person name="Kirk H."/>
            <person name="Zhao Y."/>
            <person name="Jones M."/>
            <person name="Mungall A.J."/>
            <person name="Coope R."/>
            <person name="Pleasance S."/>
            <person name="Moore R.A."/>
            <person name="Holt R.A."/>
            <person name="Round J.M."/>
            <person name="Ohora S."/>
            <person name="Walle B.V."/>
            <person name="Veldhoen N."/>
            <person name="Helbing C.C."/>
            <person name="Birol I."/>
        </authorList>
    </citation>
    <scope>NUCLEOTIDE SEQUENCE [LARGE SCALE GENOMIC DNA]</scope>
</reference>
<protein>
    <submittedName>
        <fullName evidence="2">Uncharacterized protein</fullName>
    </submittedName>
</protein>
<proteinExistence type="predicted"/>
<keyword evidence="3" id="KW-1185">Reference proteome</keyword>
<feature type="region of interest" description="Disordered" evidence="1">
    <location>
        <begin position="148"/>
        <end position="175"/>
    </location>
</feature>
<name>A0A2G9QDP7_AQUCT</name>
<organism evidence="2 3">
    <name type="scientific">Aquarana catesbeiana</name>
    <name type="common">American bullfrog</name>
    <name type="synonym">Rana catesbeiana</name>
    <dbReference type="NCBI Taxonomy" id="8400"/>
    <lineage>
        <taxon>Eukaryota</taxon>
        <taxon>Metazoa</taxon>
        <taxon>Chordata</taxon>
        <taxon>Craniata</taxon>
        <taxon>Vertebrata</taxon>
        <taxon>Euteleostomi</taxon>
        <taxon>Amphibia</taxon>
        <taxon>Batrachia</taxon>
        <taxon>Anura</taxon>
        <taxon>Neobatrachia</taxon>
        <taxon>Ranoidea</taxon>
        <taxon>Ranidae</taxon>
        <taxon>Aquarana</taxon>
    </lineage>
</organism>
<evidence type="ECO:0000313" key="3">
    <source>
        <dbReference type="Proteomes" id="UP000228934"/>
    </source>
</evidence>
<dbReference type="AlphaFoldDB" id="A0A2G9QDP7"/>
<dbReference type="EMBL" id="KZ005538">
    <property type="protein sequence ID" value="PIO13732.1"/>
    <property type="molecule type" value="Genomic_DNA"/>
</dbReference>
<sequence>MFRCSRTLQFSLRLIQTRSKSSDALLEQMKHCRHDYQLFQLVGLNKPLLSVNHVTFAFKLLWQIQKERNGPRTLEEIHNHPEFIALRSLAENKVSCMKDKDLVDTLYSVIRLGVNSHHTLVQQLTVEGWKRLERYVLKYLNPKTKMGLSDVGRNRESPRGTPKDGVWGHFVQNGK</sequence>
<evidence type="ECO:0000313" key="2">
    <source>
        <dbReference type="EMBL" id="PIO13732.1"/>
    </source>
</evidence>
<gene>
    <name evidence="2" type="ORF">AB205_0028830</name>
</gene>
<accession>A0A2G9QDP7</accession>
<feature type="compositionally biased region" description="Basic and acidic residues" evidence="1">
    <location>
        <begin position="152"/>
        <end position="162"/>
    </location>
</feature>
<dbReference type="OrthoDB" id="385235at2759"/>